<organism evidence="3 4">
    <name type="scientific">Mytilus coruscus</name>
    <name type="common">Sea mussel</name>
    <dbReference type="NCBI Taxonomy" id="42192"/>
    <lineage>
        <taxon>Eukaryota</taxon>
        <taxon>Metazoa</taxon>
        <taxon>Spiralia</taxon>
        <taxon>Lophotrochozoa</taxon>
        <taxon>Mollusca</taxon>
        <taxon>Bivalvia</taxon>
        <taxon>Autobranchia</taxon>
        <taxon>Pteriomorphia</taxon>
        <taxon>Mytilida</taxon>
        <taxon>Mytiloidea</taxon>
        <taxon>Mytilidae</taxon>
        <taxon>Mytilinae</taxon>
        <taxon>Mytilus</taxon>
    </lineage>
</organism>
<gene>
    <name evidence="3" type="ORF">MCOR_49129</name>
</gene>
<evidence type="ECO:0000313" key="4">
    <source>
        <dbReference type="Proteomes" id="UP000507470"/>
    </source>
</evidence>
<dbReference type="Proteomes" id="UP000507470">
    <property type="component" value="Unassembled WGS sequence"/>
</dbReference>
<keyword evidence="4" id="KW-1185">Reference proteome</keyword>
<sequence length="363" mass="41611">MSNTADGMEDRKSNGDNTASEKESCNGDDEIQDIRAWKKNPLFSPLFNFVEKAQEEIVKQARDSLRIFDDKRQCSVSKWIQYPNSPTAVNFGRALFHFSLASQIFGGYKKDKIEDTKDCDTLSPAFENIVKGYLSENSTFGSFRQPENTCVLIDQYLKLRPQNICAEYVKIIILMRGPCNRNKGGNTLLSDFESEKLRIKTSEKFASKLSQNLDTHPLQRQVLSDVYYYLGGIYVSTNQPERALDSYKKCYDLDNSHFSTIYGIAYHYIISNPAKAIKLFLKYISMAPKCDKQYPNAYYMIASAYCMQGNLEEAFRNCSLAEDAETRRLPFLSPVSIPQKNMMHTLKQMLAQRNILENQKSIE</sequence>
<name>A0A6J8EAE5_MYTCO</name>
<proteinExistence type="predicted"/>
<reference evidence="3 4" key="1">
    <citation type="submission" date="2020-06" db="EMBL/GenBank/DDBJ databases">
        <authorList>
            <person name="Li R."/>
            <person name="Bekaert M."/>
        </authorList>
    </citation>
    <scope>NUCLEOTIDE SEQUENCE [LARGE SCALE GENOMIC DNA]</scope>
    <source>
        <strain evidence="4">wild</strain>
    </source>
</reference>
<dbReference type="InterPro" id="IPR011990">
    <property type="entry name" value="TPR-like_helical_dom_sf"/>
</dbReference>
<dbReference type="Gene3D" id="1.25.40.10">
    <property type="entry name" value="Tetratricopeptide repeat domain"/>
    <property type="match status" value="1"/>
</dbReference>
<dbReference type="OrthoDB" id="2423701at2759"/>
<dbReference type="SUPFAM" id="SSF48452">
    <property type="entry name" value="TPR-like"/>
    <property type="match status" value="1"/>
</dbReference>
<dbReference type="AlphaFoldDB" id="A0A6J8EAE5"/>
<feature type="compositionally biased region" description="Basic and acidic residues" evidence="2">
    <location>
        <begin position="8"/>
        <end position="25"/>
    </location>
</feature>
<dbReference type="Pfam" id="PF13181">
    <property type="entry name" value="TPR_8"/>
    <property type="match status" value="1"/>
</dbReference>
<protein>
    <submittedName>
        <fullName evidence="3">Uncharacterized protein</fullName>
    </submittedName>
</protein>
<accession>A0A6J8EAE5</accession>
<dbReference type="PROSITE" id="PS50005">
    <property type="entry name" value="TPR"/>
    <property type="match status" value="1"/>
</dbReference>
<dbReference type="SMART" id="SM00028">
    <property type="entry name" value="TPR"/>
    <property type="match status" value="2"/>
</dbReference>
<feature type="region of interest" description="Disordered" evidence="2">
    <location>
        <begin position="1"/>
        <end position="28"/>
    </location>
</feature>
<feature type="repeat" description="TPR" evidence="1">
    <location>
        <begin position="224"/>
        <end position="257"/>
    </location>
</feature>
<dbReference type="EMBL" id="CACVKT020008661">
    <property type="protein sequence ID" value="CAC5416525.1"/>
    <property type="molecule type" value="Genomic_DNA"/>
</dbReference>
<dbReference type="InterPro" id="IPR019734">
    <property type="entry name" value="TPR_rpt"/>
</dbReference>
<evidence type="ECO:0000313" key="3">
    <source>
        <dbReference type="EMBL" id="CAC5416525.1"/>
    </source>
</evidence>
<keyword evidence="1" id="KW-0802">TPR repeat</keyword>
<evidence type="ECO:0000256" key="2">
    <source>
        <dbReference type="SAM" id="MobiDB-lite"/>
    </source>
</evidence>
<evidence type="ECO:0000256" key="1">
    <source>
        <dbReference type="PROSITE-ProRule" id="PRU00339"/>
    </source>
</evidence>